<reference evidence="14 15" key="1">
    <citation type="submission" date="2018-05" db="EMBL/GenBank/DDBJ databases">
        <authorList>
            <person name="Datahose"/>
        </authorList>
    </citation>
    <scope>NUCLEOTIDE SEQUENCE</scope>
</reference>
<evidence type="ECO:0000256" key="10">
    <source>
        <dbReference type="ARBA" id="ARBA00060800"/>
    </source>
</evidence>
<dbReference type="GO" id="GO:0006412">
    <property type="term" value="P:translation"/>
    <property type="evidence" value="ECO:0007669"/>
    <property type="project" value="InterPro"/>
</dbReference>
<name>A0AAX7UDM5_ASTCA</name>
<evidence type="ECO:0000256" key="5">
    <source>
        <dbReference type="ARBA" id="ARBA00022946"/>
    </source>
</evidence>
<keyword evidence="3" id="KW-0949">S-adenosyl-L-methionine</keyword>
<dbReference type="Proteomes" id="UP000265100">
    <property type="component" value="Chromosome 18"/>
</dbReference>
<dbReference type="SUPFAM" id="SSF53335">
    <property type="entry name" value="S-adenosyl-L-methionine-dependent methyltransferases"/>
    <property type="match status" value="1"/>
</dbReference>
<evidence type="ECO:0000313" key="14">
    <source>
        <dbReference type="Ensembl" id="ENSACLP00000067948.1"/>
    </source>
</evidence>
<evidence type="ECO:0000256" key="8">
    <source>
        <dbReference type="ARBA" id="ARBA00023128"/>
    </source>
</evidence>
<proteinExistence type="inferred from homology"/>
<evidence type="ECO:0000256" key="7">
    <source>
        <dbReference type="ARBA" id="ARBA00023014"/>
    </source>
</evidence>
<evidence type="ECO:0000256" key="3">
    <source>
        <dbReference type="ARBA" id="ARBA00022691"/>
    </source>
</evidence>
<comment type="subunit">
    <text evidence="11">Associates with the mitochondrial ribosome (mitoribosome).</text>
</comment>
<evidence type="ECO:0000256" key="13">
    <source>
        <dbReference type="ARBA" id="ARBA00081511"/>
    </source>
</evidence>
<gene>
    <name evidence="14" type="primary">METTL17</name>
</gene>
<dbReference type="GO" id="GO:0042274">
    <property type="term" value="P:ribosomal small subunit biogenesis"/>
    <property type="evidence" value="ECO:0007669"/>
    <property type="project" value="UniProtKB-ARBA"/>
</dbReference>
<dbReference type="GeneTree" id="ENSGT00390000006103"/>
<dbReference type="GO" id="GO:0005763">
    <property type="term" value="C:mitochondrial small ribosomal subunit"/>
    <property type="evidence" value="ECO:0007669"/>
    <property type="project" value="TreeGrafter"/>
</dbReference>
<keyword evidence="6" id="KW-0408">Iron</keyword>
<evidence type="ECO:0000256" key="6">
    <source>
        <dbReference type="ARBA" id="ARBA00023004"/>
    </source>
</evidence>
<keyword evidence="7" id="KW-0411">Iron-sulfur</keyword>
<accession>A0AAX7UDM5</accession>
<evidence type="ECO:0000256" key="9">
    <source>
        <dbReference type="ARBA" id="ARBA00045681"/>
    </source>
</evidence>
<dbReference type="Gene3D" id="3.40.50.150">
    <property type="entry name" value="Vaccinia Virus protein VP39"/>
    <property type="match status" value="1"/>
</dbReference>
<keyword evidence="15" id="KW-1185">Reference proteome</keyword>
<dbReference type="InterPro" id="IPR015324">
    <property type="entry name" value="Ribosomal_Rsm22-like"/>
</dbReference>
<dbReference type="InterPro" id="IPR052571">
    <property type="entry name" value="Mt_RNA_Methyltransferase"/>
</dbReference>
<dbReference type="PANTHER" id="PTHR13184:SF5">
    <property type="entry name" value="METHYLTRANSFERASE-LIKE PROTEIN 17, MITOCHONDRIAL"/>
    <property type="match status" value="1"/>
</dbReference>
<evidence type="ECO:0000256" key="12">
    <source>
        <dbReference type="ARBA" id="ARBA00069745"/>
    </source>
</evidence>
<evidence type="ECO:0000256" key="2">
    <source>
        <dbReference type="ARBA" id="ARBA00022485"/>
    </source>
</evidence>
<dbReference type="AlphaFoldDB" id="A0AAX7UDM5"/>
<reference evidence="14" key="4">
    <citation type="submission" date="2025-09" db="UniProtKB">
        <authorList>
            <consortium name="Ensembl"/>
        </authorList>
    </citation>
    <scope>IDENTIFICATION</scope>
</reference>
<dbReference type="GO" id="GO:0046872">
    <property type="term" value="F:metal ion binding"/>
    <property type="evidence" value="ECO:0007669"/>
    <property type="project" value="UniProtKB-KW"/>
</dbReference>
<dbReference type="GO" id="GO:0051539">
    <property type="term" value="F:4 iron, 4 sulfur cluster binding"/>
    <property type="evidence" value="ECO:0007669"/>
    <property type="project" value="UniProtKB-KW"/>
</dbReference>
<keyword evidence="8" id="KW-0496">Mitochondrion</keyword>
<evidence type="ECO:0000256" key="11">
    <source>
        <dbReference type="ARBA" id="ARBA00062800"/>
    </source>
</evidence>
<keyword evidence="5" id="KW-0809">Transit peptide</keyword>
<comment type="similarity">
    <text evidence="10">Belongs to the methyltransferase superfamily. Rsm22 family.</text>
</comment>
<dbReference type="InterPro" id="IPR029063">
    <property type="entry name" value="SAM-dependent_MTases_sf"/>
</dbReference>
<dbReference type="Ensembl" id="ENSACLT00000093695.1">
    <property type="protein sequence ID" value="ENSACLP00000067948.1"/>
    <property type="gene ID" value="ENSACLG00000005351.2"/>
</dbReference>
<dbReference type="GO" id="GO:0003735">
    <property type="term" value="F:structural constituent of ribosome"/>
    <property type="evidence" value="ECO:0007669"/>
    <property type="project" value="TreeGrafter"/>
</dbReference>
<comment type="function">
    <text evidence="9">Mitochondrial ribosome (mitoribosome) assembly factor. Binds at the interface of the head and body domains of the mitochondrial small ribosomal subunit (mt-SSU), occluding the mRNA channel and preventing compaction of the head domain towards the body. Probable inactive methyltransferase: retains the characteristic folding and ability to bind S-adenosyl-L-methionine, but it probably lost its methyltransferase activity.</text>
</comment>
<comment type="subcellular location">
    <subcellularLocation>
        <location evidence="1">Mitochondrion matrix</location>
    </subcellularLocation>
</comment>
<protein>
    <recommendedName>
        <fullName evidence="12">Ribosome assembly protein METTL17, mitochondrial</fullName>
    </recommendedName>
    <alternativeName>
        <fullName evidence="13">Methyltransferase-like protein 17</fullName>
    </alternativeName>
</protein>
<evidence type="ECO:0000256" key="1">
    <source>
        <dbReference type="ARBA" id="ARBA00004305"/>
    </source>
</evidence>
<organism evidence="14 15">
    <name type="scientific">Astatotilapia calliptera</name>
    <name type="common">Eastern happy</name>
    <name type="synonym">Chromis callipterus</name>
    <dbReference type="NCBI Taxonomy" id="8154"/>
    <lineage>
        <taxon>Eukaryota</taxon>
        <taxon>Metazoa</taxon>
        <taxon>Chordata</taxon>
        <taxon>Craniata</taxon>
        <taxon>Vertebrata</taxon>
        <taxon>Euteleostomi</taxon>
        <taxon>Actinopterygii</taxon>
        <taxon>Neopterygii</taxon>
        <taxon>Teleostei</taxon>
        <taxon>Neoteleostei</taxon>
        <taxon>Acanthomorphata</taxon>
        <taxon>Ovalentaria</taxon>
        <taxon>Cichlomorphae</taxon>
        <taxon>Cichliformes</taxon>
        <taxon>Cichlidae</taxon>
        <taxon>African cichlids</taxon>
        <taxon>Pseudocrenilabrinae</taxon>
        <taxon>Haplochromini</taxon>
        <taxon>Astatotilapia</taxon>
    </lineage>
</organism>
<evidence type="ECO:0000256" key="4">
    <source>
        <dbReference type="ARBA" id="ARBA00022723"/>
    </source>
</evidence>
<evidence type="ECO:0000313" key="15">
    <source>
        <dbReference type="Proteomes" id="UP000265100"/>
    </source>
</evidence>
<dbReference type="FunFam" id="3.40.50.150:FF:000196">
    <property type="entry name" value="methyltransferase-like protein 17, mitochondrial"/>
    <property type="match status" value="1"/>
</dbReference>
<sequence>MKHRFCLVSLSVKQHNLNLLFQAISAATHPQPQVDFLKGEPHRKHPGVTNLKTLRLPEELHVAAQSIIHSKLSVGKSLTNFLWSRKRAVEDLTLRQKAVSLEKELWEKAMQKGGDEQAMEDRIRRKVLSELRRTTYHWAPTKYDEELGVVYMAARLAGGYAAVRRALNEIKKRDPSFAPHTLLDFGSGLGTVVWASHACWGDSLKEMVCVDSSGPMNILAEQLLKGDDERAEPCIKQVYFRQFLPVSPKVQFDLVTAAFTLSELPNVKDREEAAFTLWRKTSSYLVLVENGTKEGHQILMEARDTLLKKQEKTVYDSRPASVFAPCSHELVCPKLAHEPVTPCNFQQHYQPLSLPRIEKFSYLILRRTEAVEEGTKGVEWARLIAPVLRRTRHVHCRMCCPDGQLQHMVVTARKHSRDMYRCARSSDWGDQMPIIRGVEEDVNSDSE</sequence>
<dbReference type="GO" id="GO:0008168">
    <property type="term" value="F:methyltransferase activity"/>
    <property type="evidence" value="ECO:0007669"/>
    <property type="project" value="InterPro"/>
</dbReference>
<keyword evidence="4" id="KW-0479">Metal-binding</keyword>
<keyword evidence="2" id="KW-0004">4Fe-4S</keyword>
<reference evidence="14" key="3">
    <citation type="submission" date="2025-08" db="UniProtKB">
        <authorList>
            <consortium name="Ensembl"/>
        </authorList>
    </citation>
    <scope>IDENTIFICATION</scope>
</reference>
<dbReference type="Pfam" id="PF09243">
    <property type="entry name" value="Rsm22"/>
    <property type="match status" value="1"/>
</dbReference>
<reference evidence="15" key="2">
    <citation type="submission" date="2023-03" db="EMBL/GenBank/DDBJ databases">
        <authorList>
            <consortium name="Wellcome Sanger Institute Data Sharing"/>
        </authorList>
    </citation>
    <scope>NUCLEOTIDE SEQUENCE [LARGE SCALE GENOMIC DNA]</scope>
</reference>
<dbReference type="PANTHER" id="PTHR13184">
    <property type="entry name" value="37S RIBOSOMAL PROTEIN S22"/>
    <property type="match status" value="1"/>
</dbReference>